<dbReference type="OrthoDB" id="5337308at2759"/>
<name>A0A6A7AJL6_9PLEO</name>
<evidence type="ECO:0000313" key="3">
    <source>
        <dbReference type="Proteomes" id="UP000799424"/>
    </source>
</evidence>
<accession>A0A6A7AJL6</accession>
<keyword evidence="3" id="KW-1185">Reference proteome</keyword>
<dbReference type="AlphaFoldDB" id="A0A6A7AJL6"/>
<sequence>MQFTQNLLFFGLVALGLRETLHDVTFSDFAGLSNFKTSDLLSDSNGDSTSHERRWAPGPIPNPAANDVWEAAKCKEKKFMAQMSYSDYDVGQILPTPVNTAVSPWELNDLKPSGYIMPGVDQAYRDFSTGGFWGVADFFRHIGISDRCREEGGKWFAAVITHYRLGMPGTVPAKHEQTYPGPDGHIRRVSGAYFYMAVNPERGIHYELPNMRALSDMMWAMWEYHTPDNARANMNFFMSLGINNPPTLTIIRRAMDSAGQQLSTTPYRFNIDSDGALALLGSPNGARFAHFLIQRKNQIGMKTVTGVHAFECVSRSHDPRFMFTVGPIQAVPWPQQQVARADEERAPTKKKFI</sequence>
<reference evidence="2" key="1">
    <citation type="journal article" date="2020" name="Stud. Mycol.">
        <title>101 Dothideomycetes genomes: a test case for predicting lifestyles and emergence of pathogens.</title>
        <authorList>
            <person name="Haridas S."/>
            <person name="Albert R."/>
            <person name="Binder M."/>
            <person name="Bloem J."/>
            <person name="Labutti K."/>
            <person name="Salamov A."/>
            <person name="Andreopoulos B."/>
            <person name="Baker S."/>
            <person name="Barry K."/>
            <person name="Bills G."/>
            <person name="Bluhm B."/>
            <person name="Cannon C."/>
            <person name="Castanera R."/>
            <person name="Culley D."/>
            <person name="Daum C."/>
            <person name="Ezra D."/>
            <person name="Gonzalez J."/>
            <person name="Henrissat B."/>
            <person name="Kuo A."/>
            <person name="Liang C."/>
            <person name="Lipzen A."/>
            <person name="Lutzoni F."/>
            <person name="Magnuson J."/>
            <person name="Mondo S."/>
            <person name="Nolan M."/>
            <person name="Ohm R."/>
            <person name="Pangilinan J."/>
            <person name="Park H.-J."/>
            <person name="Ramirez L."/>
            <person name="Alfaro M."/>
            <person name="Sun H."/>
            <person name="Tritt A."/>
            <person name="Yoshinaga Y."/>
            <person name="Zwiers L.-H."/>
            <person name="Turgeon B."/>
            <person name="Goodwin S."/>
            <person name="Spatafora J."/>
            <person name="Crous P."/>
            <person name="Grigoriev I."/>
        </authorList>
    </citation>
    <scope>NUCLEOTIDE SEQUENCE</scope>
    <source>
        <strain evidence="2">CBS 113818</strain>
    </source>
</reference>
<evidence type="ECO:0000256" key="1">
    <source>
        <dbReference type="SAM" id="SignalP"/>
    </source>
</evidence>
<feature type="signal peptide" evidence="1">
    <location>
        <begin position="1"/>
        <end position="22"/>
    </location>
</feature>
<gene>
    <name evidence="2" type="ORF">CC86DRAFT_399450</name>
</gene>
<dbReference type="Proteomes" id="UP000799424">
    <property type="component" value="Unassembled WGS sequence"/>
</dbReference>
<protein>
    <submittedName>
        <fullName evidence="2">Uncharacterized protein</fullName>
    </submittedName>
</protein>
<dbReference type="EMBL" id="MU006216">
    <property type="protein sequence ID" value="KAF2832785.1"/>
    <property type="molecule type" value="Genomic_DNA"/>
</dbReference>
<organism evidence="2 3">
    <name type="scientific">Ophiobolus disseminans</name>
    <dbReference type="NCBI Taxonomy" id="1469910"/>
    <lineage>
        <taxon>Eukaryota</taxon>
        <taxon>Fungi</taxon>
        <taxon>Dikarya</taxon>
        <taxon>Ascomycota</taxon>
        <taxon>Pezizomycotina</taxon>
        <taxon>Dothideomycetes</taxon>
        <taxon>Pleosporomycetidae</taxon>
        <taxon>Pleosporales</taxon>
        <taxon>Pleosporineae</taxon>
        <taxon>Phaeosphaeriaceae</taxon>
        <taxon>Ophiobolus</taxon>
    </lineage>
</organism>
<feature type="chain" id="PRO_5025516903" evidence="1">
    <location>
        <begin position="23"/>
        <end position="353"/>
    </location>
</feature>
<keyword evidence="1" id="KW-0732">Signal</keyword>
<proteinExistence type="predicted"/>
<evidence type="ECO:0000313" key="2">
    <source>
        <dbReference type="EMBL" id="KAF2832785.1"/>
    </source>
</evidence>